<dbReference type="InterPro" id="IPR009030">
    <property type="entry name" value="Growth_fac_rcpt_cys_sf"/>
</dbReference>
<evidence type="ECO:0000259" key="2">
    <source>
        <dbReference type="PROSITE" id="PS50022"/>
    </source>
</evidence>
<feature type="compositionally biased region" description="Basic and acidic residues" evidence="1">
    <location>
        <begin position="10"/>
        <end position="20"/>
    </location>
</feature>
<dbReference type="Proteomes" id="UP000838412">
    <property type="component" value="Chromosome 6"/>
</dbReference>
<evidence type="ECO:0000256" key="1">
    <source>
        <dbReference type="SAM" id="MobiDB-lite"/>
    </source>
</evidence>
<dbReference type="InterPro" id="IPR000421">
    <property type="entry name" value="FA58C"/>
</dbReference>
<organism evidence="4 5">
    <name type="scientific">Branchiostoma lanceolatum</name>
    <name type="common">Common lancelet</name>
    <name type="synonym">Amphioxus lanceolatum</name>
    <dbReference type="NCBI Taxonomy" id="7740"/>
    <lineage>
        <taxon>Eukaryota</taxon>
        <taxon>Metazoa</taxon>
        <taxon>Chordata</taxon>
        <taxon>Cephalochordata</taxon>
        <taxon>Leptocardii</taxon>
        <taxon>Amphioxiformes</taxon>
        <taxon>Branchiostomatidae</taxon>
        <taxon>Branchiostoma</taxon>
    </lineage>
</organism>
<feature type="compositionally biased region" description="Low complexity" evidence="1">
    <location>
        <begin position="507"/>
        <end position="519"/>
    </location>
</feature>
<dbReference type="Pfam" id="PF01823">
    <property type="entry name" value="MACPF"/>
    <property type="match status" value="1"/>
</dbReference>
<evidence type="ECO:0000313" key="5">
    <source>
        <dbReference type="Proteomes" id="UP000838412"/>
    </source>
</evidence>
<dbReference type="PROSITE" id="PS51412">
    <property type="entry name" value="MACPF_2"/>
    <property type="match status" value="1"/>
</dbReference>
<dbReference type="Pfam" id="PF07699">
    <property type="entry name" value="Ephrin_rec_like"/>
    <property type="match status" value="1"/>
</dbReference>
<feature type="domain" description="F5/8 type C" evidence="2">
    <location>
        <begin position="1363"/>
        <end position="1518"/>
    </location>
</feature>
<evidence type="ECO:0000259" key="3">
    <source>
        <dbReference type="PROSITE" id="PS51412"/>
    </source>
</evidence>
<gene>
    <name evidence="4" type="primary">Hypp3629</name>
    <name evidence="4" type="ORF">BLAG_LOCUS20420</name>
</gene>
<dbReference type="InterPro" id="IPR006212">
    <property type="entry name" value="Furin_repeat"/>
</dbReference>
<dbReference type="PROSITE" id="PS50022">
    <property type="entry name" value="FA58C_3"/>
    <property type="match status" value="2"/>
</dbReference>
<dbReference type="Pfam" id="PF22633">
    <property type="entry name" value="F5_F8_type_C_2"/>
    <property type="match status" value="1"/>
</dbReference>
<protein>
    <submittedName>
        <fullName evidence="4">Hypp3629 protein</fullName>
    </submittedName>
</protein>
<dbReference type="SMART" id="SM01411">
    <property type="entry name" value="Ephrin_rec_like"/>
    <property type="match status" value="1"/>
</dbReference>
<dbReference type="InterPro" id="IPR020864">
    <property type="entry name" value="MACPF"/>
</dbReference>
<feature type="domain" description="MACPF" evidence="3">
    <location>
        <begin position="221"/>
        <end position="618"/>
    </location>
</feature>
<dbReference type="SUPFAM" id="SSF49785">
    <property type="entry name" value="Galactose-binding domain-like"/>
    <property type="match status" value="2"/>
</dbReference>
<feature type="region of interest" description="Disordered" evidence="1">
    <location>
        <begin position="1"/>
        <end position="27"/>
    </location>
</feature>
<dbReference type="Pfam" id="PF00754">
    <property type="entry name" value="F5_F8_type_C"/>
    <property type="match status" value="1"/>
</dbReference>
<dbReference type="InterPro" id="IPR001368">
    <property type="entry name" value="TNFR/NGFR_Cys_rich_reg"/>
</dbReference>
<reference evidence="4" key="1">
    <citation type="submission" date="2022-01" db="EMBL/GenBank/DDBJ databases">
        <authorList>
            <person name="Braso-Vives M."/>
        </authorList>
    </citation>
    <scope>NUCLEOTIDE SEQUENCE</scope>
</reference>
<dbReference type="SMART" id="SM00261">
    <property type="entry name" value="FU"/>
    <property type="match status" value="2"/>
</dbReference>
<dbReference type="OrthoDB" id="1366754at2759"/>
<keyword evidence="5" id="KW-1185">Reference proteome</keyword>
<dbReference type="InterPro" id="IPR008979">
    <property type="entry name" value="Galactose-bd-like_sf"/>
</dbReference>
<sequence length="1530" mass="168685">MTPAGALGDVHQEGAQDLKESQPAGTSKLRDILNLPVSHDEASGKALKNIQGSKYETAGRSTDGSKETKKAVPAFLAAAAKEIGGKVVSKLGDRIAEGVVENHQEKVVNGLQNYLGKQMDTFDDEYKELLKDTSGLAAGLNRPVEEADIQLVPRPGATMGNMYAPPGWEIRHKYKYKDDRDEDKSSSGGQTAYTYPNGLGPVLMNGCFGTGYKNGDPCWEAKIPLEGCPNMIDGATYLGVGFDGRGVYSAESRKKSVIQRSCRNLQTYGKNEVPDSMTMQGIYDTNVESFTFSSMEEYRQYLAEKSAVTSAKAMFQEEINKASGHGAGGGMFGLVFSVGGGKSSQKGSSSQSSSFSASSSASAQLSEKQTRTFMAMLEMNIFRHVIFCPFTPRYEIFMDDVTPDRLNVGFLRDFISLPESYFSPGAEIIFQNFYLRWGTHYIKSAQFGGQLKIIKTKQATKDLTMSEFATRAEADWKMTMSTFSAQASQTKSRSWWHEHETKKESKQSSGQAASGSESQANRKQEQQTSSQEYSSEMLVVQGGDQQIAAAITEMYTTALTTELKDWLESIDDYPKPFSFVLRPVSDLLDIPFVSLFPAGEVDYGCFGKKHLKIEEGTGRKYYTEQTEKPVDGNKGSKDGNKTITVSEIRYCNFADRKTLEDSMAKKRLSLSRAVTVYLEEGRLLSSDFLLPSGEAGCETAMLALLQGDNTGVPTWEDMTGGKEFTVVFDMPYNIPGILQAQDVLELKFLRHKWFSNRRGFVPHLYDGYKNGGSNDIQGKKVSVQGLVMTYDEETGVFTVTDDDFEASAPLIQDLPVWIKGRDVARAEHKKLLNHLRQKSETIGNVPCSIKWSNAHRFDPTDGGKCIHFTAASEGDIFVVFASIPRNHETWIYIQISPDGVALYKAMRLKTTQLNDNAGGLGSATLYQSYFVCVTEDIKEATTLIQYGKTPDNEERPHVWLSFTFHELASIRYYSFGSGDSSVKVMGLSLLDRPAKDFIVCRQGTEIINGVCQQKCHAECKGCRTSGSNSPTDCIACEHLKVSYPYREAATGAFECVAQCPQHMQPVPATKTCTCVKRMEKARPSGVVDCKTECPLTHFDDNNVCKECSSFCTDVSASGKRICSGPDSKDCDTCKYQHEGRCVDGCSPGQKAVRAEDGSFTCRKCQAGHECKLGDEREDICPAGKYSNKERTRCEPCPAGEFSSTPGATSCQKCPAGQSSAPGSSNCESVLLAQDSSWVVDSTGPPSENNGVKNDAVKALDGNTGTYWDPVTVKNFNNWYISFDFKTLYTLNRIVVNNYGDTSHDIAAFKLQKIGSSYSWEDVVSVSNVQGGTEQRQEFGDFQATARYWRFVVTRTHSGWQPWLRELNFAGISSGVLLAQDPSWVVGSTGTSSDNNGVNNAAAKALDGDLATYWNPQDTKQNHNNWYISLDFKVPFTLNRIAVNNYGDTSHDIAAFKLQMVGSSYSWEDVVSVTNVQGGTDQRQEFGDFQATARYWRFVVTQTHSGWQPWLRELNFAGISSDGNHSCSSIL</sequence>
<dbReference type="Gene3D" id="2.10.50.10">
    <property type="entry name" value="Tumor Necrosis Factor Receptor, subunit A, domain 2"/>
    <property type="match status" value="1"/>
</dbReference>
<name>A0A8K0A338_BRALA</name>
<dbReference type="PROSITE" id="PS00652">
    <property type="entry name" value="TNFR_NGFR_1"/>
    <property type="match status" value="1"/>
</dbReference>
<dbReference type="SUPFAM" id="SSF57184">
    <property type="entry name" value="Growth factor receptor domain"/>
    <property type="match status" value="1"/>
</dbReference>
<feature type="compositionally biased region" description="Polar residues" evidence="1">
    <location>
        <begin position="50"/>
        <end position="62"/>
    </location>
</feature>
<feature type="region of interest" description="Disordered" evidence="1">
    <location>
        <begin position="40"/>
        <end position="67"/>
    </location>
</feature>
<dbReference type="EMBL" id="OV696691">
    <property type="protein sequence ID" value="CAH1266908.1"/>
    <property type="molecule type" value="Genomic_DNA"/>
</dbReference>
<dbReference type="Gene3D" id="2.60.120.260">
    <property type="entry name" value="Galactose-binding domain-like"/>
    <property type="match status" value="2"/>
</dbReference>
<proteinExistence type="predicted"/>
<evidence type="ECO:0000313" key="4">
    <source>
        <dbReference type="EMBL" id="CAH1266908.1"/>
    </source>
</evidence>
<feature type="compositionally biased region" description="Basic and acidic residues" evidence="1">
    <location>
        <begin position="495"/>
        <end position="506"/>
    </location>
</feature>
<accession>A0A8K0A338</accession>
<feature type="domain" description="F5/8 type C" evidence="2">
    <location>
        <begin position="1226"/>
        <end position="1350"/>
    </location>
</feature>
<dbReference type="InterPro" id="IPR011641">
    <property type="entry name" value="Tyr-kin_ephrin_A/B_rcpt-like"/>
</dbReference>
<dbReference type="PANTHER" id="PTHR46549:SF1">
    <property type="entry name" value="MACPF DOMAIN-CONTAINING PROTEIN"/>
    <property type="match status" value="1"/>
</dbReference>
<feature type="region of interest" description="Disordered" evidence="1">
    <location>
        <begin position="489"/>
        <end position="533"/>
    </location>
</feature>
<dbReference type="PANTHER" id="PTHR46549">
    <property type="entry name" value="MACPF DOMAIN-CONTAINING PROTEIN"/>
    <property type="match status" value="1"/>
</dbReference>